<dbReference type="InterPro" id="IPR052162">
    <property type="entry name" value="Sensor_kinase/Photoreceptor"/>
</dbReference>
<sequence>MDWSARSAARRWVRDVCAQISQVRETGHVDELAAAAIAQHPDVIDVHIILPQSEECLSDYKPVPVDLLAAFQTERRKADGGLAVAAQRAPGGEGCAYCVSIGSHSRDGFIYTTLKTAALSPVLLAVSATIATSVALNRSRLRSQQRLRDLRQSSRDISQEISKLKTDIAVSREIGKSGTLRWDISGDGAAEWSDEVYQVFGFDKERDRPAFELFLSRIHPDDLADVRHKLDEAALANAVCHLRYRIVRRDGSLRCLLSVFRPEGAGSRMWTGIFIDLTDRHETGAAVGSAHSSLTTMSRLMTVGQLGASIAHELNQPLTSMVANAGATLRWAEKSPLEPARVLTGLNAIVAEAKRASGVVKGLRALARKSEPRFELIDPDDAIAEVFPLIANEMASQGIKIRSQLGGAGATVNADRVQLQQMVLALVLNAWSVPIDGRSERAIVISTTGEVDHVALNVRYHGLWVKNELMDGQTRSGLSADVTASGVGISVFRSIVEAHGASFEVRNPRDYAEVEVALPVHPGATDLALRIA</sequence>
<dbReference type="InterPro" id="IPR003661">
    <property type="entry name" value="HisK_dim/P_dom"/>
</dbReference>
<dbReference type="PANTHER" id="PTHR43304:SF1">
    <property type="entry name" value="PAC DOMAIN-CONTAINING PROTEIN"/>
    <property type="match status" value="1"/>
</dbReference>
<dbReference type="InterPro" id="IPR036890">
    <property type="entry name" value="HATPase_C_sf"/>
</dbReference>
<name>H0G2H4_RHIML</name>
<dbReference type="Pfam" id="PF08447">
    <property type="entry name" value="PAS_3"/>
    <property type="match status" value="1"/>
</dbReference>
<evidence type="ECO:0000313" key="8">
    <source>
        <dbReference type="Proteomes" id="UP000004038"/>
    </source>
</evidence>
<dbReference type="Gene3D" id="3.30.565.10">
    <property type="entry name" value="Histidine kinase-like ATPase, C-terminal domain"/>
    <property type="match status" value="1"/>
</dbReference>
<dbReference type="Gene3D" id="3.30.450.20">
    <property type="entry name" value="PAS domain"/>
    <property type="match status" value="1"/>
</dbReference>
<evidence type="ECO:0000256" key="5">
    <source>
        <dbReference type="ARBA" id="ARBA00022777"/>
    </source>
</evidence>
<keyword evidence="4" id="KW-0808">Transferase</keyword>
<dbReference type="SUPFAM" id="SSF47384">
    <property type="entry name" value="Homodimeric domain of signal transducing histidine kinase"/>
    <property type="match status" value="1"/>
</dbReference>
<dbReference type="SUPFAM" id="SSF55785">
    <property type="entry name" value="PYP-like sensor domain (PAS domain)"/>
    <property type="match status" value="1"/>
</dbReference>
<gene>
    <name evidence="7" type="ORF">SM0020_18322</name>
</gene>
<dbReference type="InterPro" id="IPR013655">
    <property type="entry name" value="PAS_fold_3"/>
</dbReference>
<accession>H0G2H4</accession>
<evidence type="ECO:0000256" key="2">
    <source>
        <dbReference type="ARBA" id="ARBA00012438"/>
    </source>
</evidence>
<dbReference type="GO" id="GO:0000155">
    <property type="term" value="F:phosphorelay sensor kinase activity"/>
    <property type="evidence" value="ECO:0007669"/>
    <property type="project" value="InterPro"/>
</dbReference>
<dbReference type="SMART" id="SM00388">
    <property type="entry name" value="HisKA"/>
    <property type="match status" value="1"/>
</dbReference>
<organism evidence="7 8">
    <name type="scientific">Sinorhizobium meliloti CCNWSX0020</name>
    <dbReference type="NCBI Taxonomy" id="1107881"/>
    <lineage>
        <taxon>Bacteria</taxon>
        <taxon>Pseudomonadati</taxon>
        <taxon>Pseudomonadota</taxon>
        <taxon>Alphaproteobacteria</taxon>
        <taxon>Hyphomicrobiales</taxon>
        <taxon>Rhizobiaceae</taxon>
        <taxon>Sinorhizobium/Ensifer group</taxon>
        <taxon>Sinorhizobium</taxon>
    </lineage>
</organism>
<evidence type="ECO:0000256" key="3">
    <source>
        <dbReference type="ARBA" id="ARBA00022553"/>
    </source>
</evidence>
<dbReference type="InterPro" id="IPR036097">
    <property type="entry name" value="HisK_dim/P_sf"/>
</dbReference>
<keyword evidence="5 7" id="KW-0418">Kinase</keyword>
<dbReference type="PROSITE" id="PS50109">
    <property type="entry name" value="HIS_KIN"/>
    <property type="match status" value="1"/>
</dbReference>
<dbReference type="PANTHER" id="PTHR43304">
    <property type="entry name" value="PHYTOCHROME-LIKE PROTEIN CPH1"/>
    <property type="match status" value="1"/>
</dbReference>
<dbReference type="CDD" id="cd00130">
    <property type="entry name" value="PAS"/>
    <property type="match status" value="1"/>
</dbReference>
<keyword evidence="3" id="KW-0597">Phosphoprotein</keyword>
<reference evidence="7 8" key="1">
    <citation type="journal article" date="2012" name="J. Bacteriol.">
        <title>Draft Genome Sequence of Sinorhizobium meliloti CCNWSX0020, a Nitrogen-Fixing Symbiont with Copper Tolerance Capability Isolated from Lead-Zinc Mine Tailings.</title>
        <authorList>
            <person name="Li Z."/>
            <person name="Ma Z."/>
            <person name="Hao X."/>
            <person name="Wei G."/>
        </authorList>
    </citation>
    <scope>NUCLEOTIDE SEQUENCE [LARGE SCALE GENOMIC DNA]</scope>
    <source>
        <strain evidence="7 8">CCNWSX0020</strain>
    </source>
</reference>
<protein>
    <recommendedName>
        <fullName evidence="2">histidine kinase</fullName>
        <ecNumber evidence="2">2.7.13.3</ecNumber>
    </recommendedName>
</protein>
<dbReference type="Pfam" id="PF00512">
    <property type="entry name" value="HisKA"/>
    <property type="match status" value="1"/>
</dbReference>
<dbReference type="InterPro" id="IPR005467">
    <property type="entry name" value="His_kinase_dom"/>
</dbReference>
<dbReference type="EC" id="2.7.13.3" evidence="2"/>
<proteinExistence type="predicted"/>
<evidence type="ECO:0000256" key="4">
    <source>
        <dbReference type="ARBA" id="ARBA00022679"/>
    </source>
</evidence>
<feature type="domain" description="Histidine kinase" evidence="6">
    <location>
        <begin position="309"/>
        <end position="522"/>
    </location>
</feature>
<dbReference type="EMBL" id="AGVV01000036">
    <property type="protein sequence ID" value="EHK76531.1"/>
    <property type="molecule type" value="Genomic_DNA"/>
</dbReference>
<evidence type="ECO:0000259" key="6">
    <source>
        <dbReference type="PROSITE" id="PS50109"/>
    </source>
</evidence>
<dbReference type="Proteomes" id="UP000004038">
    <property type="component" value="Unassembled WGS sequence"/>
</dbReference>
<evidence type="ECO:0000313" key="7">
    <source>
        <dbReference type="EMBL" id="EHK76531.1"/>
    </source>
</evidence>
<evidence type="ECO:0000256" key="1">
    <source>
        <dbReference type="ARBA" id="ARBA00000085"/>
    </source>
</evidence>
<dbReference type="Gene3D" id="1.10.287.130">
    <property type="match status" value="1"/>
</dbReference>
<dbReference type="AlphaFoldDB" id="H0G2H4"/>
<dbReference type="InterPro" id="IPR000014">
    <property type="entry name" value="PAS"/>
</dbReference>
<comment type="catalytic activity">
    <reaction evidence="1">
        <text>ATP + protein L-histidine = ADP + protein N-phospho-L-histidine.</text>
        <dbReference type="EC" id="2.7.13.3"/>
    </reaction>
</comment>
<dbReference type="CDD" id="cd00082">
    <property type="entry name" value="HisKA"/>
    <property type="match status" value="1"/>
</dbReference>
<dbReference type="PATRIC" id="fig|1107881.3.peg.3731"/>
<dbReference type="SUPFAM" id="SSF55874">
    <property type="entry name" value="ATPase domain of HSP90 chaperone/DNA topoisomerase II/histidine kinase"/>
    <property type="match status" value="1"/>
</dbReference>
<dbReference type="InterPro" id="IPR035965">
    <property type="entry name" value="PAS-like_dom_sf"/>
</dbReference>